<dbReference type="EMBL" id="MDHJ01000001">
    <property type="protein sequence ID" value="OUE09962.1"/>
    <property type="molecule type" value="Genomic_DNA"/>
</dbReference>
<comment type="caution">
    <text evidence="1">The sequence shown here is derived from an EMBL/GenBank/DDBJ whole genome shotgun (WGS) entry which is preliminary data.</text>
</comment>
<reference evidence="1 2" key="1">
    <citation type="submission" date="2016-08" db="EMBL/GenBank/DDBJ databases">
        <title>Genome sequence of Clavibacter michiganensis spp. strain CASJ009.</title>
        <authorList>
            <person name="Thapa S.P."/>
            <person name="Coaker G."/>
        </authorList>
    </citation>
    <scope>NUCLEOTIDE SEQUENCE [LARGE SCALE GENOMIC DNA]</scope>
    <source>
        <strain evidence="1">CASJ009</strain>
    </source>
</reference>
<organism evidence="1 2">
    <name type="scientific">Clavibacter michiganensis</name>
    <dbReference type="NCBI Taxonomy" id="28447"/>
    <lineage>
        <taxon>Bacteria</taxon>
        <taxon>Bacillati</taxon>
        <taxon>Actinomycetota</taxon>
        <taxon>Actinomycetes</taxon>
        <taxon>Micrococcales</taxon>
        <taxon>Microbacteriaceae</taxon>
        <taxon>Clavibacter</taxon>
    </lineage>
</organism>
<dbReference type="Gene3D" id="2.60.40.1180">
    <property type="entry name" value="Golgi alpha-mannosidase II"/>
    <property type="match status" value="1"/>
</dbReference>
<accession>A0A251XWJ4</accession>
<proteinExistence type="predicted"/>
<dbReference type="AlphaFoldDB" id="A0A251XWJ4"/>
<sequence>MPLEGVHAEGGRLTLTLPALSWAVVVLEVTRS</sequence>
<dbReference type="InterPro" id="IPR013780">
    <property type="entry name" value="Glyco_hydro_b"/>
</dbReference>
<dbReference type="Proteomes" id="UP000195106">
    <property type="component" value="Unassembled WGS sequence"/>
</dbReference>
<protein>
    <submittedName>
        <fullName evidence="1">Uncharacterized protein</fullName>
    </submittedName>
</protein>
<gene>
    <name evidence="1" type="ORF">CMsap09_13520</name>
</gene>
<evidence type="ECO:0000313" key="2">
    <source>
        <dbReference type="Proteomes" id="UP000195106"/>
    </source>
</evidence>
<name>A0A251XWJ4_9MICO</name>
<evidence type="ECO:0000313" key="1">
    <source>
        <dbReference type="EMBL" id="OUE09962.1"/>
    </source>
</evidence>